<evidence type="ECO:0000259" key="3">
    <source>
        <dbReference type="Pfam" id="PF18142"/>
    </source>
</evidence>
<keyword evidence="2" id="KW-0472">Membrane</keyword>
<dbReference type="HOGENOM" id="CLU_1023086_0_0_1"/>
<organism evidence="4 5">
    <name type="scientific">Phialophora macrospora</name>
    <dbReference type="NCBI Taxonomy" id="1851006"/>
    <lineage>
        <taxon>Eukaryota</taxon>
        <taxon>Fungi</taxon>
        <taxon>Dikarya</taxon>
        <taxon>Ascomycota</taxon>
        <taxon>Pezizomycotina</taxon>
        <taxon>Eurotiomycetes</taxon>
        <taxon>Chaetothyriomycetidae</taxon>
        <taxon>Chaetothyriales</taxon>
        <taxon>Herpotrichiellaceae</taxon>
        <taxon>Phialophora</taxon>
    </lineage>
</organism>
<accession>A0A0D2F7A7</accession>
<dbReference type="AlphaFoldDB" id="A0A0D2F7A7"/>
<feature type="region of interest" description="Disordered" evidence="1">
    <location>
        <begin position="212"/>
        <end position="258"/>
    </location>
</feature>
<protein>
    <recommendedName>
        <fullName evidence="3">SMODS and SLOG-associating 2TM effector domain-containing protein</fullName>
    </recommendedName>
</protein>
<dbReference type="NCBIfam" id="NF033635">
    <property type="entry name" value="SLATT_fungal"/>
    <property type="match status" value="1"/>
</dbReference>
<sequence>MSTNGERLPLDPTKSTATATHTQIDGSRPSDASGVSGVSTPSRNMSSSSNSHAIDKRKAFRERVGLPEDATIPEHTLSAHLEKAYRAQTRYYYLVASASHGMLWLQIGIGATVTAIGTTNSNAARIAITVLGAINTVVAGMLTFLKSRNQPNRALQFRNSLRDVYEDLWQVDAETGRDDFDLDKKVDRLWAKYKEAIADSEANYPDLWVSLSNSGKPQAQTQNGSKKGSGITTDATPPKGGSDPSPEMREPLLSRTGS</sequence>
<evidence type="ECO:0000313" key="4">
    <source>
        <dbReference type="EMBL" id="KIW62835.1"/>
    </source>
</evidence>
<keyword evidence="2" id="KW-1133">Transmembrane helix</keyword>
<dbReference type="InterPro" id="IPR041622">
    <property type="entry name" value="SLATT_fungi"/>
</dbReference>
<evidence type="ECO:0000256" key="2">
    <source>
        <dbReference type="SAM" id="Phobius"/>
    </source>
</evidence>
<evidence type="ECO:0000313" key="5">
    <source>
        <dbReference type="Proteomes" id="UP000054266"/>
    </source>
</evidence>
<keyword evidence="2" id="KW-0812">Transmembrane</keyword>
<reference evidence="4 5" key="1">
    <citation type="submission" date="2015-01" db="EMBL/GenBank/DDBJ databases">
        <title>The Genome Sequence of Capronia semiimmersa CBS27337.</title>
        <authorList>
            <consortium name="The Broad Institute Genomics Platform"/>
            <person name="Cuomo C."/>
            <person name="de Hoog S."/>
            <person name="Gorbushina A."/>
            <person name="Stielow B."/>
            <person name="Teixiera M."/>
            <person name="Abouelleil A."/>
            <person name="Chapman S.B."/>
            <person name="Priest M."/>
            <person name="Young S.K."/>
            <person name="Wortman J."/>
            <person name="Nusbaum C."/>
            <person name="Birren B."/>
        </authorList>
    </citation>
    <scope>NUCLEOTIDE SEQUENCE [LARGE SCALE GENOMIC DNA]</scope>
    <source>
        <strain evidence="4 5">CBS 27337</strain>
    </source>
</reference>
<feature type="transmembrane region" description="Helical" evidence="2">
    <location>
        <begin position="123"/>
        <end position="145"/>
    </location>
</feature>
<dbReference type="EMBL" id="KN846963">
    <property type="protein sequence ID" value="KIW62835.1"/>
    <property type="molecule type" value="Genomic_DNA"/>
</dbReference>
<gene>
    <name evidence="4" type="ORF">PV04_10965</name>
</gene>
<feature type="domain" description="SMODS and SLOG-associating 2TM effector" evidence="3">
    <location>
        <begin position="81"/>
        <end position="199"/>
    </location>
</feature>
<dbReference type="PANTHER" id="PTHR38793:SF3">
    <property type="entry name" value="SMODS AND SLOG-ASSOCIATING 2TM EFFECTOR DOMAIN-CONTAINING PROTEIN"/>
    <property type="match status" value="1"/>
</dbReference>
<feature type="transmembrane region" description="Helical" evidence="2">
    <location>
        <begin position="91"/>
        <end position="117"/>
    </location>
</feature>
<feature type="region of interest" description="Disordered" evidence="1">
    <location>
        <begin position="1"/>
        <end position="57"/>
    </location>
</feature>
<dbReference type="Proteomes" id="UP000054266">
    <property type="component" value="Unassembled WGS sequence"/>
</dbReference>
<dbReference type="Pfam" id="PF18142">
    <property type="entry name" value="SLATT_fungal"/>
    <property type="match status" value="1"/>
</dbReference>
<name>A0A0D2F7A7_9EURO</name>
<feature type="compositionally biased region" description="Polar residues" evidence="1">
    <location>
        <begin position="212"/>
        <end position="235"/>
    </location>
</feature>
<evidence type="ECO:0000256" key="1">
    <source>
        <dbReference type="SAM" id="MobiDB-lite"/>
    </source>
</evidence>
<feature type="compositionally biased region" description="Low complexity" evidence="1">
    <location>
        <begin position="39"/>
        <end position="51"/>
    </location>
</feature>
<feature type="compositionally biased region" description="Polar residues" evidence="1">
    <location>
        <begin position="13"/>
        <end position="25"/>
    </location>
</feature>
<dbReference type="PANTHER" id="PTHR38793">
    <property type="entry name" value="SLATT_FUNGAL DOMAIN-CONTAINING PROTEIN-RELATED"/>
    <property type="match status" value="1"/>
</dbReference>
<keyword evidence="5" id="KW-1185">Reference proteome</keyword>
<proteinExistence type="predicted"/>